<dbReference type="EMBL" id="CAWUHD010000047">
    <property type="protein sequence ID" value="CAK7222890.1"/>
    <property type="molecule type" value="Genomic_DNA"/>
</dbReference>
<proteinExistence type="predicted"/>
<feature type="transmembrane region" description="Helical" evidence="2">
    <location>
        <begin position="160"/>
        <end position="179"/>
    </location>
</feature>
<keyword evidence="4" id="KW-1185">Reference proteome</keyword>
<organism evidence="3 4">
    <name type="scientific">Sporothrix eucalyptigena</name>
    <dbReference type="NCBI Taxonomy" id="1812306"/>
    <lineage>
        <taxon>Eukaryota</taxon>
        <taxon>Fungi</taxon>
        <taxon>Dikarya</taxon>
        <taxon>Ascomycota</taxon>
        <taxon>Pezizomycotina</taxon>
        <taxon>Sordariomycetes</taxon>
        <taxon>Sordariomycetidae</taxon>
        <taxon>Ophiostomatales</taxon>
        <taxon>Ophiostomataceae</taxon>
        <taxon>Sporothrix</taxon>
    </lineage>
</organism>
<reference evidence="3 4" key="1">
    <citation type="submission" date="2024-01" db="EMBL/GenBank/DDBJ databases">
        <authorList>
            <person name="Allen C."/>
            <person name="Tagirdzhanova G."/>
        </authorList>
    </citation>
    <scope>NUCLEOTIDE SEQUENCE [LARGE SCALE GENOMIC DNA]</scope>
</reference>
<dbReference type="InterPro" id="IPR009571">
    <property type="entry name" value="SUR7/Rim9-like_fungi"/>
</dbReference>
<evidence type="ECO:0000256" key="1">
    <source>
        <dbReference type="SAM" id="MobiDB-lite"/>
    </source>
</evidence>
<feature type="region of interest" description="Disordered" evidence="1">
    <location>
        <begin position="1"/>
        <end position="36"/>
    </location>
</feature>
<evidence type="ECO:0000256" key="2">
    <source>
        <dbReference type="SAM" id="Phobius"/>
    </source>
</evidence>
<keyword evidence="2" id="KW-0472">Membrane</keyword>
<evidence type="ECO:0000313" key="4">
    <source>
        <dbReference type="Proteomes" id="UP001642482"/>
    </source>
</evidence>
<feature type="transmembrane region" description="Helical" evidence="2">
    <location>
        <begin position="327"/>
        <end position="354"/>
    </location>
</feature>
<name>A0ABP0BV65_9PEZI</name>
<keyword evidence="2" id="KW-0812">Transmembrane</keyword>
<sequence>MNNTPGSGLFVSPLDTARDSEANPRSDTSSRYSNNDTVIVGRSIDNGDGQMSDGYPSPQYPEFVHLPSSVQSLHLNFGLPIPSNVDAVLWSQNNPGHGVNNDRGPIGFVNAAGPSHGAHDRFTPWRGSTTGARAWTSADEVEATNPSPQQIWIETRARRYLIAVCCVLYLVSTILLIVAQTGSTNNSRSSTSIFLFRFNLSVLFDSSSSGTDFNATDLALADAISESLGLYNYYQVGLWGYCEGDSVNDFTSCSRPQAFYWFNPVAILLSEMLNTSTLTLPVRVQTVLSILQVVSGIMFGTYFVGVILSGLLIFASPLVIFTRWLSIPIGLLAAATALCLFVGSGIAMTMALAYRLAGSAINQLNILVTVGDTMFGLVWTSTALAFIGLVMHAILGFCGPSIRDVRTGRRTYGQLMEPHALEKATTMAGLSIKERLQNTGGAIVAALKKKSPWSSPIPLHTLVTRDAVVPVTPPPDQQHPPTWGVVS</sequence>
<feature type="transmembrane region" description="Helical" evidence="2">
    <location>
        <begin position="374"/>
        <end position="399"/>
    </location>
</feature>
<comment type="caution">
    <text evidence="3">The sequence shown here is derived from an EMBL/GenBank/DDBJ whole genome shotgun (WGS) entry which is preliminary data.</text>
</comment>
<keyword evidence="2" id="KW-1133">Transmembrane helix</keyword>
<gene>
    <name evidence="3" type="ORF">SEUCBS140593_005055</name>
</gene>
<accession>A0ABP0BV65</accession>
<feature type="transmembrane region" description="Helical" evidence="2">
    <location>
        <begin position="290"/>
        <end position="315"/>
    </location>
</feature>
<dbReference type="InterPro" id="IPR052413">
    <property type="entry name" value="SUR7_domain"/>
</dbReference>
<dbReference type="PANTHER" id="PTHR28019:SF2">
    <property type="entry name" value="CELL MEMBRANE PROTEIN YLR413W-RELATED"/>
    <property type="match status" value="1"/>
</dbReference>
<protein>
    <recommendedName>
        <fullName evidence="5">Integral membrane protein</fullName>
    </recommendedName>
</protein>
<evidence type="ECO:0000313" key="3">
    <source>
        <dbReference type="EMBL" id="CAK7222890.1"/>
    </source>
</evidence>
<feature type="compositionally biased region" description="Polar residues" evidence="1">
    <location>
        <begin position="25"/>
        <end position="36"/>
    </location>
</feature>
<evidence type="ECO:0008006" key="5">
    <source>
        <dbReference type="Google" id="ProtNLM"/>
    </source>
</evidence>
<dbReference type="PANTHER" id="PTHR28019">
    <property type="entry name" value="CELL MEMBRANE PROTEIN YLR413W-RELATED"/>
    <property type="match status" value="1"/>
</dbReference>
<dbReference type="Pfam" id="PF06687">
    <property type="entry name" value="SUR7"/>
    <property type="match status" value="1"/>
</dbReference>
<dbReference type="Proteomes" id="UP001642482">
    <property type="component" value="Unassembled WGS sequence"/>
</dbReference>